<dbReference type="KEGG" id="pdi:BDI_1042"/>
<proteinExistence type="predicted"/>
<dbReference type="PaxDb" id="435591-BDI_1042"/>
<dbReference type="AlphaFoldDB" id="A6LAU4"/>
<reference evidence="1 2" key="1">
    <citation type="journal article" date="2007" name="PLoS Biol.">
        <title>Evolution of symbiotic bacteria in the distal human intestine.</title>
        <authorList>
            <person name="Xu J."/>
            <person name="Mahowald M.A."/>
            <person name="Ley R.E."/>
            <person name="Lozupone C.A."/>
            <person name="Hamady M."/>
            <person name="Martens E.C."/>
            <person name="Henrissat B."/>
            <person name="Coutinho P.M."/>
            <person name="Minx P."/>
            <person name="Latreille P."/>
            <person name="Cordum H."/>
            <person name="Van Brunt A."/>
            <person name="Kim K."/>
            <person name="Fulton R.S."/>
            <person name="Fulton L.A."/>
            <person name="Clifton S.W."/>
            <person name="Wilson R.K."/>
            <person name="Knight R.D."/>
            <person name="Gordon J.I."/>
        </authorList>
    </citation>
    <scope>NUCLEOTIDE SEQUENCE [LARGE SCALE GENOMIC DNA]</scope>
    <source>
        <strain evidence="2">ATCC 8503 / DSM 20701 / CIP 104284 / JCM 5825 / NCTC 11152</strain>
    </source>
</reference>
<accession>A6LAU4</accession>
<dbReference type="eggNOG" id="COG3411">
    <property type="taxonomic scope" value="Bacteria"/>
</dbReference>
<dbReference type="SUPFAM" id="SSF52833">
    <property type="entry name" value="Thioredoxin-like"/>
    <property type="match status" value="1"/>
</dbReference>
<dbReference type="HOGENOM" id="CLU_126515_4_0_10"/>
<dbReference type="Gene3D" id="3.40.30.10">
    <property type="entry name" value="Glutaredoxin"/>
    <property type="match status" value="1"/>
</dbReference>
<keyword evidence="2" id="KW-1185">Reference proteome</keyword>
<evidence type="ECO:0000313" key="1">
    <source>
        <dbReference type="EMBL" id="ABR42808.1"/>
    </source>
</evidence>
<evidence type="ECO:0000313" key="2">
    <source>
        <dbReference type="Proteomes" id="UP000000566"/>
    </source>
</evidence>
<dbReference type="Proteomes" id="UP000000566">
    <property type="component" value="Chromosome"/>
</dbReference>
<dbReference type="EMBL" id="CP000140">
    <property type="protein sequence ID" value="ABR42808.1"/>
    <property type="molecule type" value="Genomic_DNA"/>
</dbReference>
<protein>
    <submittedName>
        <fullName evidence="1">NADP-reducing hydrogenase B chain-Desulfovibrio fructosovorans gi|466364|gb|AAA87055.1| potential NAD-reducing hydrogenase subunit</fullName>
    </submittedName>
</protein>
<organism evidence="1 2">
    <name type="scientific">Parabacteroides distasonis (strain ATCC 8503 / DSM 20701 / CIP 104284 / JCM 5825 / NCTC 11152)</name>
    <dbReference type="NCBI Taxonomy" id="435591"/>
    <lineage>
        <taxon>Bacteria</taxon>
        <taxon>Pseudomonadati</taxon>
        <taxon>Bacteroidota</taxon>
        <taxon>Bacteroidia</taxon>
        <taxon>Bacteroidales</taxon>
        <taxon>Tannerellaceae</taxon>
        <taxon>Parabacteroides</taxon>
    </lineage>
</organism>
<dbReference type="InterPro" id="IPR036249">
    <property type="entry name" value="Thioredoxin-like_sf"/>
</dbReference>
<dbReference type="CDD" id="cd02980">
    <property type="entry name" value="TRX_Fd_family"/>
    <property type="match status" value="1"/>
</dbReference>
<gene>
    <name evidence="1" type="ordered locus">BDI_1042</name>
</gene>
<sequence length="134" mass="15020">MTMNKVKTLDDLKKMRESLRASLDLREKSNTPDQLVQIKVSMATCGIAAGAKEIMSYFIEVLDRQKIDALVTQTGCMGYCYAEPTIEIKLPGQEPLVFGYVDKAKVEEIIDKYIRKGILVDGIIPVTYTTVKPE</sequence>
<name>A6LAU4_PARD8</name>
<dbReference type="STRING" id="435591.BDI_1042"/>